<keyword evidence="2 3" id="KW-0961">Cell wall biogenesis/degradation</keyword>
<feature type="region of interest" description="Disordered" evidence="5">
    <location>
        <begin position="204"/>
        <end position="247"/>
    </location>
</feature>
<dbReference type="Pfam" id="PF03330">
    <property type="entry name" value="DPBB_1"/>
    <property type="match status" value="1"/>
</dbReference>
<dbReference type="PANTHER" id="PTHR34183">
    <property type="entry name" value="ENDOLYTIC PEPTIDOGLYCAN TRANSGLYCOSYLASE RLPA"/>
    <property type="match status" value="1"/>
</dbReference>
<feature type="compositionally biased region" description="Basic and acidic residues" evidence="5">
    <location>
        <begin position="90"/>
        <end position="103"/>
    </location>
</feature>
<evidence type="ECO:0000259" key="6">
    <source>
        <dbReference type="Pfam" id="PF03330"/>
    </source>
</evidence>
<keyword evidence="8" id="KW-1185">Reference proteome</keyword>
<dbReference type="EC" id="4.2.2.-" evidence="3"/>
<feature type="chain" id="PRO_5044939513" description="Endolytic peptidoglycan transglycosylase RlpA" evidence="3">
    <location>
        <begin position="33"/>
        <end position="247"/>
    </location>
</feature>
<evidence type="ECO:0000256" key="2">
    <source>
        <dbReference type="ARBA" id="ARBA00023316"/>
    </source>
</evidence>
<dbReference type="Gene3D" id="2.40.40.10">
    <property type="entry name" value="RlpA-like domain"/>
    <property type="match status" value="1"/>
</dbReference>
<dbReference type="NCBIfam" id="TIGR00413">
    <property type="entry name" value="rlpA"/>
    <property type="match status" value="1"/>
</dbReference>
<dbReference type="Proteomes" id="UP001597463">
    <property type="component" value="Unassembled WGS sequence"/>
</dbReference>
<evidence type="ECO:0000256" key="1">
    <source>
        <dbReference type="ARBA" id="ARBA00023239"/>
    </source>
</evidence>
<comment type="similarity">
    <text evidence="3 4">Belongs to the RlpA family.</text>
</comment>
<feature type="compositionally biased region" description="Polar residues" evidence="5">
    <location>
        <begin position="43"/>
        <end position="55"/>
    </location>
</feature>
<evidence type="ECO:0000256" key="5">
    <source>
        <dbReference type="SAM" id="MobiDB-lite"/>
    </source>
</evidence>
<comment type="caution">
    <text evidence="7">The sequence shown here is derived from an EMBL/GenBank/DDBJ whole genome shotgun (WGS) entry which is preliminary data.</text>
</comment>
<keyword evidence="3" id="KW-0732">Signal</keyword>
<feature type="domain" description="RlpA-like protein double-psi beta-barrel" evidence="6">
    <location>
        <begin position="104"/>
        <end position="192"/>
    </location>
</feature>
<evidence type="ECO:0000256" key="3">
    <source>
        <dbReference type="HAMAP-Rule" id="MF_02071"/>
    </source>
</evidence>
<dbReference type="InterPro" id="IPR012997">
    <property type="entry name" value="RplA"/>
</dbReference>
<reference evidence="8" key="1">
    <citation type="journal article" date="2019" name="Int. J. Syst. Evol. Microbiol.">
        <title>The Global Catalogue of Microorganisms (GCM) 10K type strain sequencing project: providing services to taxonomists for standard genome sequencing and annotation.</title>
        <authorList>
            <consortium name="The Broad Institute Genomics Platform"/>
            <consortium name="The Broad Institute Genome Sequencing Center for Infectious Disease"/>
            <person name="Wu L."/>
            <person name="Ma J."/>
        </authorList>
    </citation>
    <scope>NUCLEOTIDE SEQUENCE [LARGE SCALE GENOMIC DNA]</scope>
    <source>
        <strain evidence="8">TISTR 1906</strain>
    </source>
</reference>
<organism evidence="7 8">
    <name type="scientific">Comamonas terrae</name>
    <dbReference type="NCBI Taxonomy" id="673548"/>
    <lineage>
        <taxon>Bacteria</taxon>
        <taxon>Pseudomonadati</taxon>
        <taxon>Pseudomonadota</taxon>
        <taxon>Betaproteobacteria</taxon>
        <taxon>Burkholderiales</taxon>
        <taxon>Comamonadaceae</taxon>
        <taxon>Comamonas</taxon>
    </lineage>
</organism>
<evidence type="ECO:0000313" key="7">
    <source>
        <dbReference type="EMBL" id="MFD2752517.1"/>
    </source>
</evidence>
<keyword evidence="1 3" id="KW-0456">Lyase</keyword>
<feature type="region of interest" description="Disordered" evidence="5">
    <location>
        <begin position="43"/>
        <end position="106"/>
    </location>
</feature>
<dbReference type="PANTHER" id="PTHR34183:SF8">
    <property type="entry name" value="ENDOLYTIC PEPTIDOGLYCAN TRANSGLYCOSYLASE RLPA-RELATED"/>
    <property type="match status" value="1"/>
</dbReference>
<evidence type="ECO:0000313" key="8">
    <source>
        <dbReference type="Proteomes" id="UP001597463"/>
    </source>
</evidence>
<name>A0ABW5UFV2_9BURK</name>
<dbReference type="HAMAP" id="MF_02071">
    <property type="entry name" value="RlpA"/>
    <property type="match status" value="1"/>
</dbReference>
<comment type="function">
    <text evidence="3">Lytic transglycosylase with a strong preference for naked glycan strands that lack stem peptides.</text>
</comment>
<feature type="signal peptide" evidence="3">
    <location>
        <begin position="1"/>
        <end position="32"/>
    </location>
</feature>
<evidence type="ECO:0000256" key="4">
    <source>
        <dbReference type="RuleBase" id="RU003495"/>
    </source>
</evidence>
<sequence precursor="true">MHSQPPHRRCCQWLFLACMSVVLVGCAPTPEAADGEGPALVSNSAELKSSTTLSRTARPDAYARSNYREKGLGIRANKPAPSDDSDTPEDANKYDLNPPRESDQQGLASWYGEQFHGRKTASGERFDSSDFTAAHRSLPFGSRVCVRSSVTGKSVIVRINDRGPFAPGRVIDLSKAAAQELGMLGLGIKPVELWQLDEDEDECPTRLTASGKKRHPSAVAGAAAAKVRSASASKPARKVSQTARRGH</sequence>
<dbReference type="InterPro" id="IPR034718">
    <property type="entry name" value="RlpA"/>
</dbReference>
<protein>
    <recommendedName>
        <fullName evidence="3">Endolytic peptidoglycan transglycosylase RlpA</fullName>
        <ecNumber evidence="3">4.2.2.-</ecNumber>
    </recommendedName>
</protein>
<dbReference type="RefSeq" id="WP_245633395.1">
    <property type="nucleotide sequence ID" value="NZ_BCNT01000010.1"/>
</dbReference>
<feature type="compositionally biased region" description="Low complexity" evidence="5">
    <location>
        <begin position="217"/>
        <end position="240"/>
    </location>
</feature>
<gene>
    <name evidence="3" type="primary">rlpA</name>
    <name evidence="7" type="ORF">ACFSW6_00330</name>
</gene>
<accession>A0ABW5UFV2</accession>
<proteinExistence type="inferred from homology"/>
<dbReference type="EMBL" id="JBHUMV010000001">
    <property type="protein sequence ID" value="MFD2752517.1"/>
    <property type="molecule type" value="Genomic_DNA"/>
</dbReference>
<dbReference type="InterPro" id="IPR036908">
    <property type="entry name" value="RlpA-like_sf"/>
</dbReference>
<dbReference type="InterPro" id="IPR009009">
    <property type="entry name" value="RlpA-like_DPBB"/>
</dbReference>
<dbReference type="CDD" id="cd22268">
    <property type="entry name" value="DPBB_RlpA-like"/>
    <property type="match status" value="1"/>
</dbReference>
<dbReference type="SUPFAM" id="SSF50685">
    <property type="entry name" value="Barwin-like endoglucanases"/>
    <property type="match status" value="1"/>
</dbReference>